<proteinExistence type="predicted"/>
<dbReference type="EMBL" id="JBHLWA010000046">
    <property type="protein sequence ID" value="MFC0323796.1"/>
    <property type="molecule type" value="Genomic_DNA"/>
</dbReference>
<dbReference type="InterPro" id="IPR035318">
    <property type="entry name" value="DUF5377"/>
</dbReference>
<evidence type="ECO:0000313" key="1">
    <source>
        <dbReference type="EMBL" id="MFC0323796.1"/>
    </source>
</evidence>
<dbReference type="Proteomes" id="UP001589769">
    <property type="component" value="Unassembled WGS sequence"/>
</dbReference>
<gene>
    <name evidence="1" type="ORF">ACFFHT_09565</name>
</gene>
<protein>
    <submittedName>
        <fullName evidence="1">DUF5377 family protein</fullName>
    </submittedName>
</protein>
<accession>A0ABV6HY56</accession>
<dbReference type="RefSeq" id="WP_382375673.1">
    <property type="nucleotide sequence ID" value="NZ_JBHLWA010000046.1"/>
</dbReference>
<reference evidence="1 2" key="1">
    <citation type="submission" date="2024-09" db="EMBL/GenBank/DDBJ databases">
        <authorList>
            <person name="Sun Q."/>
            <person name="Mori K."/>
        </authorList>
    </citation>
    <scope>NUCLEOTIDE SEQUENCE [LARGE SCALE GENOMIC DNA]</scope>
    <source>
        <strain evidence="1 2">CCM 7538</strain>
    </source>
</reference>
<sequence length="103" mass="11967">MSNTTEMQTYPLYQNSWVIRQRDPGEEGARNHLFETVSIQLDAVYANKTFHYQFMRKVEEQIEFTQQFSDLESLFKFLGESLDPVSLGLLGVKIGQLQTEVTE</sequence>
<keyword evidence="2" id="KW-1185">Reference proteome</keyword>
<dbReference type="Pfam" id="PF17347">
    <property type="entry name" value="DUF5377"/>
    <property type="match status" value="1"/>
</dbReference>
<organism evidence="1 2">
    <name type="scientific">Gallibacterium melopsittaci</name>
    <dbReference type="NCBI Taxonomy" id="516063"/>
    <lineage>
        <taxon>Bacteria</taxon>
        <taxon>Pseudomonadati</taxon>
        <taxon>Pseudomonadota</taxon>
        <taxon>Gammaproteobacteria</taxon>
        <taxon>Pasteurellales</taxon>
        <taxon>Pasteurellaceae</taxon>
        <taxon>Gallibacterium</taxon>
    </lineage>
</organism>
<comment type="caution">
    <text evidence="1">The sequence shown here is derived from an EMBL/GenBank/DDBJ whole genome shotgun (WGS) entry which is preliminary data.</text>
</comment>
<evidence type="ECO:0000313" key="2">
    <source>
        <dbReference type="Proteomes" id="UP001589769"/>
    </source>
</evidence>
<name>A0ABV6HY56_9PAST</name>